<keyword evidence="6" id="KW-1185">Reference proteome</keyword>
<evidence type="ECO:0000256" key="2">
    <source>
        <dbReference type="SAM" id="MobiDB-lite"/>
    </source>
</evidence>
<evidence type="ECO:0000256" key="1">
    <source>
        <dbReference type="ARBA" id="ARBA00006068"/>
    </source>
</evidence>
<dbReference type="InterPro" id="IPR050922">
    <property type="entry name" value="LytR/CpsA/Psr_CW_biosynth"/>
</dbReference>
<feature type="compositionally biased region" description="Basic and acidic residues" evidence="2">
    <location>
        <begin position="420"/>
        <end position="429"/>
    </location>
</feature>
<dbReference type="Pfam" id="PF03816">
    <property type="entry name" value="LytR_cpsA_psr"/>
    <property type="match status" value="1"/>
</dbReference>
<gene>
    <name evidence="5" type="ORF">GCM10023320_57130</name>
</gene>
<proteinExistence type="inferred from homology"/>
<evidence type="ECO:0000313" key="6">
    <source>
        <dbReference type="Proteomes" id="UP001500804"/>
    </source>
</evidence>
<organism evidence="5 6">
    <name type="scientific">Pseudonocardia adelaidensis</name>
    <dbReference type="NCBI Taxonomy" id="648754"/>
    <lineage>
        <taxon>Bacteria</taxon>
        <taxon>Bacillati</taxon>
        <taxon>Actinomycetota</taxon>
        <taxon>Actinomycetes</taxon>
        <taxon>Pseudonocardiales</taxon>
        <taxon>Pseudonocardiaceae</taxon>
        <taxon>Pseudonocardia</taxon>
    </lineage>
</organism>
<dbReference type="NCBIfam" id="TIGR00350">
    <property type="entry name" value="lytR_cpsA_psr"/>
    <property type="match status" value="1"/>
</dbReference>
<comment type="similarity">
    <text evidence="1">Belongs to the LytR/CpsA/Psr (LCP) family.</text>
</comment>
<evidence type="ECO:0000259" key="3">
    <source>
        <dbReference type="Pfam" id="PF03816"/>
    </source>
</evidence>
<dbReference type="Gene3D" id="3.40.630.190">
    <property type="entry name" value="LCP protein"/>
    <property type="match status" value="1"/>
</dbReference>
<feature type="domain" description="Cell envelope-related transcriptional attenuator" evidence="3">
    <location>
        <begin position="548"/>
        <end position="712"/>
    </location>
</feature>
<dbReference type="Proteomes" id="UP001500804">
    <property type="component" value="Unassembled WGS sequence"/>
</dbReference>
<name>A0ABP9NXW5_9PSEU</name>
<feature type="compositionally biased region" description="Basic and acidic residues" evidence="2">
    <location>
        <begin position="69"/>
        <end position="81"/>
    </location>
</feature>
<sequence>MEDGPYRARRPTEGRRRAPEDPQDVLARHGLLGSGLEAPPPGSRAARRRAAEREAFPVGDSGRHGVAPSERHGTPPEDGPRSGRRYPADEPAPEPNGFHSGRSRSHGRNGYAAADEVPPARGGGHRRAPDPFDAPPPTDSGATGGRRRLADDLDEPATPPRRRRAEPVEPPPRNGRRHLDPFDAPAEVRRQRPPEPPDPVAPLRRRHTEHPDVPPAAPRGRSERSRPAAVDLPPDGPARRHRPDPADEPAVPANGHRRPADPAATTALQPAGARRRRADDPDVRRPDAGAPATTAIPTGGRSRRRRLDPPAADVGAATTALPAAPARRGSEPAGPPTTALPGTRRRPAGPPDDVPPRSTPTRPAADTSATTALPVDGGRRPRTDAPEPPATTALRTPRSRDGAPSPEAPVAVSKTAADGNDTRLSDRNLESRTRAMRIDETLTRLTAAHAGLTLAVTDRPAVEPSAPPPRRGAAATAGRLLAGALALVVLAATAFGWGTKTWLGSAVRDAAALDPTSSAVVDAAAQAGDENVLVVAKAPAPSDPAEPRADTVAVAHVPDGGGPVTVLAFPVDLEINRPPCETWDAATATYRDEPVQAEARTQLASALDLGGPRCVTRVVQQLSGLAITKYVGIDLAAVPALTDAVGGADVCVPRPVLDGVLGPVVPDPGPNRLAGVRVADFVQAGNVEGEPSPEYGRIERQQAVLAAVLDSAVSGTALLDVGRLMALRPSLSNAVLTDGAGIDQVLALALTLRRLDADGVQYAAVPTGEHNSRGNAVLRDTDAAALFSAVRGDQPLPAAATDPGAGTAGPSPSEVTVDVVNASARSGLAGEVSETLSSLGFDVGEPESAEQPTSETVIRFSPDQAAAAEVLRATVPSATQVPDPGSTGVLQLVLGRSFDDVVRAPSEPIALTAPTGEAPAEPAVTCT</sequence>
<dbReference type="PANTHER" id="PTHR33392:SF6">
    <property type="entry name" value="POLYISOPRENYL-TEICHOIC ACID--PEPTIDOGLYCAN TEICHOIC ACID TRANSFERASE TAGU"/>
    <property type="match status" value="1"/>
</dbReference>
<evidence type="ECO:0000259" key="4">
    <source>
        <dbReference type="Pfam" id="PF13399"/>
    </source>
</evidence>
<feature type="compositionally biased region" description="Low complexity" evidence="2">
    <location>
        <begin position="309"/>
        <end position="327"/>
    </location>
</feature>
<evidence type="ECO:0000313" key="5">
    <source>
        <dbReference type="EMBL" id="GAA5132476.1"/>
    </source>
</evidence>
<feature type="compositionally biased region" description="Low complexity" evidence="2">
    <location>
        <begin position="795"/>
        <end position="813"/>
    </location>
</feature>
<dbReference type="EMBL" id="BAABJO010000025">
    <property type="protein sequence ID" value="GAA5132476.1"/>
    <property type="molecule type" value="Genomic_DNA"/>
</dbReference>
<comment type="caution">
    <text evidence="5">The sequence shown here is derived from an EMBL/GenBank/DDBJ whole genome shotgun (WGS) entry which is preliminary data.</text>
</comment>
<feature type="compositionally biased region" description="Basic and acidic residues" evidence="2">
    <location>
        <begin position="1"/>
        <end position="20"/>
    </location>
</feature>
<feature type="region of interest" description="Disordered" evidence="2">
    <location>
        <begin position="794"/>
        <end position="813"/>
    </location>
</feature>
<reference evidence="6" key="1">
    <citation type="journal article" date="2019" name="Int. J. Syst. Evol. Microbiol.">
        <title>The Global Catalogue of Microorganisms (GCM) 10K type strain sequencing project: providing services to taxonomists for standard genome sequencing and annotation.</title>
        <authorList>
            <consortium name="The Broad Institute Genomics Platform"/>
            <consortium name="The Broad Institute Genome Sequencing Center for Infectious Disease"/>
            <person name="Wu L."/>
            <person name="Ma J."/>
        </authorList>
    </citation>
    <scope>NUCLEOTIDE SEQUENCE [LARGE SCALE GENOMIC DNA]</scope>
    <source>
        <strain evidence="6">JCM 18302</strain>
    </source>
</reference>
<feature type="compositionally biased region" description="Basic and acidic residues" evidence="2">
    <location>
        <begin position="277"/>
        <end position="287"/>
    </location>
</feature>
<dbReference type="Gene3D" id="3.30.70.2390">
    <property type="match status" value="1"/>
</dbReference>
<protein>
    <recommendedName>
        <fullName evidence="7">LytR family transcriptional attenuator</fullName>
    </recommendedName>
</protein>
<feature type="domain" description="LytR/CpsA/Psr regulator C-terminal" evidence="4">
    <location>
        <begin position="814"/>
        <end position="898"/>
    </location>
</feature>
<feature type="compositionally biased region" description="Low complexity" evidence="2">
    <location>
        <begin position="288"/>
        <end position="300"/>
    </location>
</feature>
<dbReference type="Pfam" id="PF13399">
    <property type="entry name" value="LytR_C"/>
    <property type="match status" value="1"/>
</dbReference>
<dbReference type="PANTHER" id="PTHR33392">
    <property type="entry name" value="POLYISOPRENYL-TEICHOIC ACID--PEPTIDOGLYCAN TEICHOIC ACID TRANSFERASE TAGU"/>
    <property type="match status" value="1"/>
</dbReference>
<feature type="compositionally biased region" description="Basic and acidic residues" evidence="2">
    <location>
        <begin position="177"/>
        <end position="195"/>
    </location>
</feature>
<dbReference type="InterPro" id="IPR004474">
    <property type="entry name" value="LytR_CpsA_psr"/>
</dbReference>
<dbReference type="InterPro" id="IPR027381">
    <property type="entry name" value="LytR/CpsA/Psr_C"/>
</dbReference>
<dbReference type="RefSeq" id="WP_345608986.1">
    <property type="nucleotide sequence ID" value="NZ_BAABJO010000025.1"/>
</dbReference>
<evidence type="ECO:0008006" key="7">
    <source>
        <dbReference type="Google" id="ProtNLM"/>
    </source>
</evidence>
<accession>A0ABP9NXW5</accession>
<feature type="region of interest" description="Disordered" evidence="2">
    <location>
        <begin position="1"/>
        <end position="429"/>
    </location>
</feature>